<dbReference type="Gene3D" id="1.10.530.10">
    <property type="match status" value="1"/>
</dbReference>
<accession>A0A3D8K2H6</accession>
<evidence type="ECO:0000256" key="1">
    <source>
        <dbReference type="SAM" id="MobiDB-lite"/>
    </source>
</evidence>
<protein>
    <submittedName>
        <fullName evidence="3">Lytic transglycosylase</fullName>
    </submittedName>
</protein>
<keyword evidence="4" id="KW-1185">Reference proteome</keyword>
<proteinExistence type="predicted"/>
<dbReference type="EMBL" id="QRGA01000006">
    <property type="protein sequence ID" value="RDU98771.1"/>
    <property type="molecule type" value="Genomic_DNA"/>
</dbReference>
<gene>
    <name evidence="3" type="ORF">DWV00_10910</name>
</gene>
<comment type="caution">
    <text evidence="3">The sequence shown here is derived from an EMBL/GenBank/DDBJ whole genome shotgun (WGS) entry which is preliminary data.</text>
</comment>
<feature type="region of interest" description="Disordered" evidence="1">
    <location>
        <begin position="1"/>
        <end position="27"/>
    </location>
</feature>
<sequence length="167" mass="18310">MPCSLARSALPTSCPPSTSAKRGGSVPYLPFPPMPQQTFDYCVAQAEQKYQVPSCILQAVHQIESGGTLRPGLVHGNSNGTKDYGVTQINTVWADYFQRKFGITAPQLADNACLAVNGSAYIIRYEINATGNFWAGVGNYHSRTPGERDRYVMRVARAAEEYGCRIR</sequence>
<name>A0A3D8K2H6_9BURK</name>
<dbReference type="OrthoDB" id="9808681at2"/>
<reference evidence="3 4" key="1">
    <citation type="submission" date="2018-08" db="EMBL/GenBank/DDBJ databases">
        <title>Paraburkholderia sp. DHOM06 isolated from forest soil.</title>
        <authorList>
            <person name="Gao Z.-H."/>
            <person name="Qiu L.-H."/>
        </authorList>
    </citation>
    <scope>NUCLEOTIDE SEQUENCE [LARGE SCALE GENOMIC DNA]</scope>
    <source>
        <strain evidence="3 4">DHOM06</strain>
    </source>
</reference>
<dbReference type="Pfam" id="PF01464">
    <property type="entry name" value="SLT"/>
    <property type="match status" value="1"/>
</dbReference>
<dbReference type="AlphaFoldDB" id="A0A3D8K2H6"/>
<dbReference type="CDD" id="cd13400">
    <property type="entry name" value="LT_IagB-like"/>
    <property type="match status" value="1"/>
</dbReference>
<evidence type="ECO:0000259" key="2">
    <source>
        <dbReference type="Pfam" id="PF01464"/>
    </source>
</evidence>
<dbReference type="InterPro" id="IPR023346">
    <property type="entry name" value="Lysozyme-like_dom_sf"/>
</dbReference>
<dbReference type="InterPro" id="IPR008258">
    <property type="entry name" value="Transglycosylase_SLT_dom_1"/>
</dbReference>
<feature type="domain" description="Transglycosylase SLT" evidence="2">
    <location>
        <begin position="42"/>
        <end position="141"/>
    </location>
</feature>
<evidence type="ECO:0000313" key="4">
    <source>
        <dbReference type="Proteomes" id="UP000256838"/>
    </source>
</evidence>
<dbReference type="Proteomes" id="UP000256838">
    <property type="component" value="Unassembled WGS sequence"/>
</dbReference>
<evidence type="ECO:0000313" key="3">
    <source>
        <dbReference type="EMBL" id="RDU98771.1"/>
    </source>
</evidence>
<dbReference type="SUPFAM" id="SSF53955">
    <property type="entry name" value="Lysozyme-like"/>
    <property type="match status" value="1"/>
</dbReference>
<organism evidence="3 4">
    <name type="scientific">Trinickia dinghuensis</name>
    <dbReference type="NCBI Taxonomy" id="2291023"/>
    <lineage>
        <taxon>Bacteria</taxon>
        <taxon>Pseudomonadati</taxon>
        <taxon>Pseudomonadota</taxon>
        <taxon>Betaproteobacteria</taxon>
        <taxon>Burkholderiales</taxon>
        <taxon>Burkholderiaceae</taxon>
        <taxon>Trinickia</taxon>
    </lineage>
</organism>